<dbReference type="InterPro" id="IPR002942">
    <property type="entry name" value="S4_RNA-bd"/>
</dbReference>
<dbReference type="InterPro" id="IPR001912">
    <property type="entry name" value="Ribosomal_uS4_N"/>
</dbReference>
<dbReference type="Proteomes" id="UP000285301">
    <property type="component" value="Unassembled WGS sequence"/>
</dbReference>
<reference evidence="9 10" key="1">
    <citation type="journal article" date="2018" name="Gigascience">
        <title>Genomes of trombidid mites reveal novel predicted allergens and laterally-transferred genes associated with secondary metabolism.</title>
        <authorList>
            <person name="Dong X."/>
            <person name="Chaisiri K."/>
            <person name="Xia D."/>
            <person name="Armstrong S.D."/>
            <person name="Fang Y."/>
            <person name="Donnelly M.J."/>
            <person name="Kadowaki T."/>
            <person name="McGarry J.W."/>
            <person name="Darby A.C."/>
            <person name="Makepeace B.L."/>
        </authorList>
    </citation>
    <scope>NUCLEOTIDE SEQUENCE [LARGE SCALE GENOMIC DNA]</scope>
    <source>
        <strain evidence="9">UoL-WK</strain>
    </source>
</reference>
<dbReference type="InterPro" id="IPR022801">
    <property type="entry name" value="Ribosomal_uS4"/>
</dbReference>
<evidence type="ECO:0000256" key="2">
    <source>
        <dbReference type="ARBA" id="ARBA00007465"/>
    </source>
</evidence>
<evidence type="ECO:0000256" key="3">
    <source>
        <dbReference type="ARBA" id="ARBA00022517"/>
    </source>
</evidence>
<dbReference type="EMBL" id="NCKU01000729">
    <property type="protein sequence ID" value="RWS14418.1"/>
    <property type="molecule type" value="Genomic_DNA"/>
</dbReference>
<dbReference type="GO" id="GO:0042274">
    <property type="term" value="P:ribosomal small subunit biogenesis"/>
    <property type="evidence" value="ECO:0007669"/>
    <property type="project" value="TreeGrafter"/>
</dbReference>
<organism evidence="9 10">
    <name type="scientific">Dinothrombium tinctorium</name>
    <dbReference type="NCBI Taxonomy" id="1965070"/>
    <lineage>
        <taxon>Eukaryota</taxon>
        <taxon>Metazoa</taxon>
        <taxon>Ecdysozoa</taxon>
        <taxon>Arthropoda</taxon>
        <taxon>Chelicerata</taxon>
        <taxon>Arachnida</taxon>
        <taxon>Acari</taxon>
        <taxon>Acariformes</taxon>
        <taxon>Trombidiformes</taxon>
        <taxon>Prostigmata</taxon>
        <taxon>Anystina</taxon>
        <taxon>Parasitengona</taxon>
        <taxon>Trombidioidea</taxon>
        <taxon>Trombidiidae</taxon>
        <taxon>Dinothrombium</taxon>
    </lineage>
</organism>
<sequence>MVRKLKFHERKLLKKVDFINWENNIKEIAIMKRYNIDRQEYTKYNKLCRAIRDLGQRISALPIESFRNNLSNLLIEKLYAIGILKTKRLKKCNQVTVKSFCRRRIAVFMIQSGMFNGPISTAVKYVKHGHVRIGPNIVRDPAFLVTRNQEDFITWTDKFKQKIETYNDERDDYIE</sequence>
<dbReference type="AlphaFoldDB" id="A0A443RGN3"/>
<evidence type="ECO:0000313" key="9">
    <source>
        <dbReference type="EMBL" id="RWS14418.1"/>
    </source>
</evidence>
<dbReference type="GO" id="GO:0019843">
    <property type="term" value="F:rRNA binding"/>
    <property type="evidence" value="ECO:0007669"/>
    <property type="project" value="InterPro"/>
</dbReference>
<proteinExistence type="inferred from homology"/>
<dbReference type="STRING" id="1965070.A0A443RGN3"/>
<dbReference type="CDD" id="cd00165">
    <property type="entry name" value="S4"/>
    <property type="match status" value="1"/>
</dbReference>
<evidence type="ECO:0000256" key="6">
    <source>
        <dbReference type="ARBA" id="ARBA00023274"/>
    </source>
</evidence>
<keyword evidence="3" id="KW-0690">Ribosome biogenesis</keyword>
<evidence type="ECO:0000313" key="10">
    <source>
        <dbReference type="Proteomes" id="UP000285301"/>
    </source>
</evidence>
<comment type="subcellular location">
    <subcellularLocation>
        <location evidence="1">Nucleus</location>
        <location evidence="1">Nucleolus</location>
    </subcellularLocation>
</comment>
<dbReference type="PANTHER" id="PTHR11831">
    <property type="entry name" value="30S 40S RIBOSOMAL PROTEIN"/>
    <property type="match status" value="1"/>
</dbReference>
<dbReference type="GO" id="GO:0030515">
    <property type="term" value="F:snoRNA binding"/>
    <property type="evidence" value="ECO:0007669"/>
    <property type="project" value="TreeGrafter"/>
</dbReference>
<dbReference type="GO" id="GO:0034457">
    <property type="term" value="C:Mpp10 complex"/>
    <property type="evidence" value="ECO:0007669"/>
    <property type="project" value="TreeGrafter"/>
</dbReference>
<dbReference type="SMART" id="SM01390">
    <property type="entry name" value="Ribosomal_S4"/>
    <property type="match status" value="1"/>
</dbReference>
<dbReference type="GO" id="GO:0006364">
    <property type="term" value="P:rRNA processing"/>
    <property type="evidence" value="ECO:0007669"/>
    <property type="project" value="TreeGrafter"/>
</dbReference>
<dbReference type="Pfam" id="PF00163">
    <property type="entry name" value="Ribosomal_S4"/>
    <property type="match status" value="1"/>
</dbReference>
<evidence type="ECO:0000259" key="8">
    <source>
        <dbReference type="SMART" id="SM01390"/>
    </source>
</evidence>
<comment type="caution">
    <text evidence="9">The sequence shown here is derived from an EMBL/GenBank/DDBJ whole genome shotgun (WGS) entry which is preliminary data.</text>
</comment>
<keyword evidence="6" id="KW-0687">Ribonucleoprotein</keyword>
<protein>
    <recommendedName>
        <fullName evidence="8">Small ribosomal subunit protein uS4 N-terminal domain-containing protein</fullName>
    </recommendedName>
</protein>
<keyword evidence="4 7" id="KW-0694">RNA-binding</keyword>
<evidence type="ECO:0000256" key="7">
    <source>
        <dbReference type="PROSITE-ProRule" id="PRU00182"/>
    </source>
</evidence>
<dbReference type="SUPFAM" id="SSF55174">
    <property type="entry name" value="Alpha-L RNA-binding motif"/>
    <property type="match status" value="1"/>
</dbReference>
<dbReference type="Pfam" id="PF01479">
    <property type="entry name" value="S4"/>
    <property type="match status" value="1"/>
</dbReference>
<accession>A0A443RGN3</accession>
<evidence type="ECO:0000256" key="4">
    <source>
        <dbReference type="ARBA" id="ARBA00022884"/>
    </source>
</evidence>
<feature type="domain" description="Small ribosomal subunit protein uS4 N-terminal" evidence="8">
    <location>
        <begin position="4"/>
        <end position="102"/>
    </location>
</feature>
<comment type="similarity">
    <text evidence="2">Belongs to the universal ribosomal protein uS4 family.</text>
</comment>
<name>A0A443RGN3_9ACAR</name>
<keyword evidence="5" id="KW-0539">Nucleus</keyword>
<evidence type="ECO:0000256" key="1">
    <source>
        <dbReference type="ARBA" id="ARBA00004604"/>
    </source>
</evidence>
<dbReference type="PANTHER" id="PTHR11831:SF1">
    <property type="entry name" value="U3 SMALL NUCLEOLAR RIBONUCLEOPROTEIN PROTEIN IMP3"/>
    <property type="match status" value="1"/>
</dbReference>
<dbReference type="OrthoDB" id="10248812at2759"/>
<keyword evidence="10" id="KW-1185">Reference proteome</keyword>
<evidence type="ECO:0000256" key="5">
    <source>
        <dbReference type="ARBA" id="ARBA00023242"/>
    </source>
</evidence>
<dbReference type="GO" id="GO:0032040">
    <property type="term" value="C:small-subunit processome"/>
    <property type="evidence" value="ECO:0007669"/>
    <property type="project" value="TreeGrafter"/>
</dbReference>
<dbReference type="PROSITE" id="PS50889">
    <property type="entry name" value="S4"/>
    <property type="match status" value="1"/>
</dbReference>
<gene>
    <name evidence="9" type="ORF">B4U79_13307</name>
</gene>